<comment type="similarity">
    <text evidence="2">Belongs to the AAA ATPase family. BCS1 subfamily.</text>
</comment>
<keyword evidence="6" id="KW-0812">Transmembrane</keyword>
<dbReference type="SMART" id="SM00382">
    <property type="entry name" value="AAA"/>
    <property type="match status" value="1"/>
</dbReference>
<feature type="region of interest" description="Disordered" evidence="5">
    <location>
        <begin position="410"/>
        <end position="444"/>
    </location>
</feature>
<evidence type="ECO:0000313" key="9">
    <source>
        <dbReference type="Proteomes" id="UP000283530"/>
    </source>
</evidence>
<evidence type="ECO:0000256" key="5">
    <source>
        <dbReference type="SAM" id="MobiDB-lite"/>
    </source>
</evidence>
<dbReference type="Pfam" id="PF14363">
    <property type="entry name" value="AAA_assoc"/>
    <property type="match status" value="1"/>
</dbReference>
<dbReference type="InterPro" id="IPR050747">
    <property type="entry name" value="Mitochondrial_chaperone_BCS1"/>
</dbReference>
<feature type="domain" description="AAA+ ATPase" evidence="7">
    <location>
        <begin position="222"/>
        <end position="346"/>
    </location>
</feature>
<evidence type="ECO:0000256" key="4">
    <source>
        <dbReference type="ARBA" id="ARBA00049360"/>
    </source>
</evidence>
<dbReference type="InterPro" id="IPR003959">
    <property type="entry name" value="ATPase_AAA_core"/>
</dbReference>
<dbReference type="InterPro" id="IPR003593">
    <property type="entry name" value="AAA+_ATPase"/>
</dbReference>
<dbReference type="Pfam" id="PF25568">
    <property type="entry name" value="AAA_lid_At3g28540"/>
    <property type="match status" value="1"/>
</dbReference>
<gene>
    <name evidence="8" type="ORF">CKAN_01792500</name>
</gene>
<keyword evidence="9" id="KW-1185">Reference proteome</keyword>
<accession>A0A3S3N5W3</accession>
<sequence>MISKNPWFLLSAIACGIVILKILISSTFLFSLVSRCWRWLEDRCHVYQFYKIHEFNDDFRENQLYRKVSIYLSSLSSIEDSDFANLFSGKKPNDFYLQLGSDQTVKDSFLGSTVSWKSESKSESNRSRTFILKIRKQVKLRILRPYLQHIELISDEIEQKRREIKLFTNAESENGRWISVPFTHPSTLETVSMDPDLKKKVRSDLESFLKSKQYFHRLGRVWKRSYLLYGPAGTGKTSFVAAMAKYLCYDIYDIDLSRIRDDSDLKSLMLQTREKSVVVVEDLDRFLAEESGKVSLSGILNFMDGIFSCCGEERVMVFTMRRRENIDLAIMRPGRLDVQIYFPLCDFSAFKNLASSYLGVKDHKLFPRVEEVFQSGASLSPAEIGEILIVNRGSPSRALKSVIGALQSDGVGVGRKDRGGDGSGHGRGDGSGHGRSDESEAGGAVVCRESVHRVREFRSLYGLLKKKRRGTGKEGAFFELED</sequence>
<dbReference type="InterPro" id="IPR058017">
    <property type="entry name" value="At3g28540-like_C"/>
</dbReference>
<evidence type="ECO:0000256" key="3">
    <source>
        <dbReference type="ARBA" id="ARBA00022842"/>
    </source>
</evidence>
<comment type="cofactor">
    <cofactor evidence="1">
        <name>Mg(2+)</name>
        <dbReference type="ChEBI" id="CHEBI:18420"/>
    </cofactor>
</comment>
<reference evidence="8 9" key="1">
    <citation type="journal article" date="2019" name="Nat. Plants">
        <title>Stout camphor tree genome fills gaps in understanding of flowering plant genome evolution.</title>
        <authorList>
            <person name="Chaw S.M."/>
            <person name="Liu Y.C."/>
            <person name="Wu Y.W."/>
            <person name="Wang H.Y."/>
            <person name="Lin C.I."/>
            <person name="Wu C.S."/>
            <person name="Ke H.M."/>
            <person name="Chang L.Y."/>
            <person name="Hsu C.Y."/>
            <person name="Yang H.T."/>
            <person name="Sudianto E."/>
            <person name="Hsu M.H."/>
            <person name="Wu K.P."/>
            <person name="Wang L.N."/>
            <person name="Leebens-Mack J.H."/>
            <person name="Tsai I.J."/>
        </authorList>
    </citation>
    <scope>NUCLEOTIDE SEQUENCE [LARGE SCALE GENOMIC DNA]</scope>
    <source>
        <strain evidence="9">cv. Chaw 1501</strain>
        <tissue evidence="8">Young leaves</tissue>
    </source>
</reference>
<evidence type="ECO:0000256" key="6">
    <source>
        <dbReference type="SAM" id="Phobius"/>
    </source>
</evidence>
<dbReference type="InterPro" id="IPR027417">
    <property type="entry name" value="P-loop_NTPase"/>
</dbReference>
<dbReference type="Pfam" id="PF00004">
    <property type="entry name" value="AAA"/>
    <property type="match status" value="1"/>
</dbReference>
<dbReference type="GO" id="GO:0005524">
    <property type="term" value="F:ATP binding"/>
    <property type="evidence" value="ECO:0007669"/>
    <property type="project" value="InterPro"/>
</dbReference>
<dbReference type="Gene3D" id="3.40.50.300">
    <property type="entry name" value="P-loop containing nucleotide triphosphate hydrolases"/>
    <property type="match status" value="1"/>
</dbReference>
<evidence type="ECO:0000256" key="2">
    <source>
        <dbReference type="ARBA" id="ARBA00007448"/>
    </source>
</evidence>
<dbReference type="GO" id="GO:0006950">
    <property type="term" value="P:response to stress"/>
    <property type="evidence" value="ECO:0007669"/>
    <property type="project" value="UniProtKB-ARBA"/>
</dbReference>
<dbReference type="PROSITE" id="PS51257">
    <property type="entry name" value="PROKAR_LIPOPROTEIN"/>
    <property type="match status" value="1"/>
</dbReference>
<dbReference type="GO" id="GO:0016887">
    <property type="term" value="F:ATP hydrolysis activity"/>
    <property type="evidence" value="ECO:0007669"/>
    <property type="project" value="InterPro"/>
</dbReference>
<feature type="compositionally biased region" description="Basic and acidic residues" evidence="5">
    <location>
        <begin position="414"/>
        <end position="438"/>
    </location>
</feature>
<dbReference type="Proteomes" id="UP000283530">
    <property type="component" value="Unassembled WGS sequence"/>
</dbReference>
<keyword evidence="6" id="KW-0472">Membrane</keyword>
<dbReference type="EMBL" id="QPKB01000007">
    <property type="protein sequence ID" value="RWR88883.1"/>
    <property type="molecule type" value="Genomic_DNA"/>
</dbReference>
<evidence type="ECO:0000313" key="8">
    <source>
        <dbReference type="EMBL" id="RWR88883.1"/>
    </source>
</evidence>
<protein>
    <submittedName>
        <fullName evidence="8">AAA-ATPase-like protein</fullName>
    </submittedName>
</protein>
<dbReference type="InterPro" id="IPR025753">
    <property type="entry name" value="AAA_N_dom"/>
</dbReference>
<comment type="catalytic activity">
    <reaction evidence="4">
        <text>ATP + H2O = ADP + phosphate + H(+)</text>
        <dbReference type="Rhea" id="RHEA:13065"/>
        <dbReference type="ChEBI" id="CHEBI:15377"/>
        <dbReference type="ChEBI" id="CHEBI:15378"/>
        <dbReference type="ChEBI" id="CHEBI:30616"/>
        <dbReference type="ChEBI" id="CHEBI:43474"/>
        <dbReference type="ChEBI" id="CHEBI:456216"/>
    </reaction>
</comment>
<evidence type="ECO:0000256" key="1">
    <source>
        <dbReference type="ARBA" id="ARBA00001946"/>
    </source>
</evidence>
<dbReference type="AlphaFoldDB" id="A0A3S3N5W3"/>
<dbReference type="OrthoDB" id="10251412at2759"/>
<evidence type="ECO:0000259" key="7">
    <source>
        <dbReference type="SMART" id="SM00382"/>
    </source>
</evidence>
<feature type="transmembrane region" description="Helical" evidence="6">
    <location>
        <begin position="6"/>
        <end position="33"/>
    </location>
</feature>
<proteinExistence type="inferred from homology"/>
<keyword evidence="6" id="KW-1133">Transmembrane helix</keyword>
<organism evidence="8 9">
    <name type="scientific">Cinnamomum micranthum f. kanehirae</name>
    <dbReference type="NCBI Taxonomy" id="337451"/>
    <lineage>
        <taxon>Eukaryota</taxon>
        <taxon>Viridiplantae</taxon>
        <taxon>Streptophyta</taxon>
        <taxon>Embryophyta</taxon>
        <taxon>Tracheophyta</taxon>
        <taxon>Spermatophyta</taxon>
        <taxon>Magnoliopsida</taxon>
        <taxon>Magnoliidae</taxon>
        <taxon>Laurales</taxon>
        <taxon>Lauraceae</taxon>
        <taxon>Cinnamomum</taxon>
    </lineage>
</organism>
<name>A0A3S3N5W3_9MAGN</name>
<dbReference type="STRING" id="337451.A0A3S3N5W3"/>
<comment type="caution">
    <text evidence="8">The sequence shown here is derived from an EMBL/GenBank/DDBJ whole genome shotgun (WGS) entry which is preliminary data.</text>
</comment>
<dbReference type="PANTHER" id="PTHR23070">
    <property type="entry name" value="BCS1 AAA-TYPE ATPASE"/>
    <property type="match status" value="1"/>
</dbReference>
<dbReference type="SUPFAM" id="SSF52540">
    <property type="entry name" value="P-loop containing nucleoside triphosphate hydrolases"/>
    <property type="match status" value="1"/>
</dbReference>
<keyword evidence="3" id="KW-0460">Magnesium</keyword>